<accession>A0A4P9X339</accession>
<protein>
    <submittedName>
        <fullName evidence="2">Uncharacterized protein</fullName>
    </submittedName>
</protein>
<organism evidence="2 3">
    <name type="scientific">Caulochytrium protostelioides</name>
    <dbReference type="NCBI Taxonomy" id="1555241"/>
    <lineage>
        <taxon>Eukaryota</taxon>
        <taxon>Fungi</taxon>
        <taxon>Fungi incertae sedis</taxon>
        <taxon>Chytridiomycota</taxon>
        <taxon>Chytridiomycota incertae sedis</taxon>
        <taxon>Chytridiomycetes</taxon>
        <taxon>Caulochytriales</taxon>
        <taxon>Caulochytriaceae</taxon>
        <taxon>Caulochytrium</taxon>
    </lineage>
</organism>
<sequence>MEPTQAQALWSQLDRLAQSDSKAYETLIRQVRQHAHTERQRSVDWIAAVVYTVAETPRPVNSAPLPPSKTTPTPPPARPTRCILQVGAHASVPPPADAADVPMVLLDRMPPTAPARACAMLNDGRAAWLIDALVPVAVARRAQQSSGYLADLLALVARSARAEFAIAIDPDAEAAVRLAQDDYVPLPDAMNPAMHAAAAAAEVSYKAAPEPEAETRPLTMPLTVPSSASATASASGPERPLIQVMDPASCGPKPAPSAAGTSDASSPMALTHESTASAVLFTLTVPRGTALPQLDIGVADRSLVVVFTDTATGRRTTIQRPIPARVIDTQHYTAAFSKKHARCRISFPIASR</sequence>
<keyword evidence="3" id="KW-1185">Reference proteome</keyword>
<feature type="compositionally biased region" description="Low complexity" evidence="1">
    <location>
        <begin position="226"/>
        <end position="235"/>
    </location>
</feature>
<dbReference type="EMBL" id="ML014286">
    <property type="protein sequence ID" value="RKO99421.1"/>
    <property type="molecule type" value="Genomic_DNA"/>
</dbReference>
<reference evidence="3" key="1">
    <citation type="journal article" date="2018" name="Nat. Microbiol.">
        <title>Leveraging single-cell genomics to expand the fungal tree of life.</title>
        <authorList>
            <person name="Ahrendt S.R."/>
            <person name="Quandt C.A."/>
            <person name="Ciobanu D."/>
            <person name="Clum A."/>
            <person name="Salamov A."/>
            <person name="Andreopoulos B."/>
            <person name="Cheng J.F."/>
            <person name="Woyke T."/>
            <person name="Pelin A."/>
            <person name="Henrissat B."/>
            <person name="Reynolds N.K."/>
            <person name="Benny G.L."/>
            <person name="Smith M.E."/>
            <person name="James T.Y."/>
            <person name="Grigoriev I.V."/>
        </authorList>
    </citation>
    <scope>NUCLEOTIDE SEQUENCE [LARGE SCALE GENOMIC DNA]</scope>
    <source>
        <strain evidence="3">ATCC 52028</strain>
    </source>
</reference>
<evidence type="ECO:0000313" key="3">
    <source>
        <dbReference type="Proteomes" id="UP000274922"/>
    </source>
</evidence>
<dbReference type="AlphaFoldDB" id="A0A4P9X339"/>
<evidence type="ECO:0000256" key="1">
    <source>
        <dbReference type="SAM" id="MobiDB-lite"/>
    </source>
</evidence>
<name>A0A4P9X339_9FUNG</name>
<evidence type="ECO:0000313" key="2">
    <source>
        <dbReference type="EMBL" id="RKO99421.1"/>
    </source>
</evidence>
<dbReference type="Proteomes" id="UP000274922">
    <property type="component" value="Unassembled WGS sequence"/>
</dbReference>
<feature type="region of interest" description="Disordered" evidence="1">
    <location>
        <begin position="207"/>
        <end position="267"/>
    </location>
</feature>
<gene>
    <name evidence="2" type="ORF">CXG81DRAFT_20484</name>
</gene>
<proteinExistence type="predicted"/>